<comment type="caution">
    <text evidence="1">The sequence shown here is derived from an EMBL/GenBank/DDBJ whole genome shotgun (WGS) entry which is preliminary data.</text>
</comment>
<keyword evidence="2" id="KW-1185">Reference proteome</keyword>
<accession>A0A7J7NFF5</accession>
<sequence>MYPSSIASSQEISTNMEFYNLIIPSHRFTRAKENKRSIKNPMITSTKTMLHTFFLK</sequence>
<evidence type="ECO:0000313" key="1">
    <source>
        <dbReference type="EMBL" id="KAF6165730.1"/>
    </source>
</evidence>
<organism evidence="1 2">
    <name type="scientific">Kingdonia uniflora</name>
    <dbReference type="NCBI Taxonomy" id="39325"/>
    <lineage>
        <taxon>Eukaryota</taxon>
        <taxon>Viridiplantae</taxon>
        <taxon>Streptophyta</taxon>
        <taxon>Embryophyta</taxon>
        <taxon>Tracheophyta</taxon>
        <taxon>Spermatophyta</taxon>
        <taxon>Magnoliopsida</taxon>
        <taxon>Ranunculales</taxon>
        <taxon>Circaeasteraceae</taxon>
        <taxon>Kingdonia</taxon>
    </lineage>
</organism>
<dbReference type="AlphaFoldDB" id="A0A7J7NFF5"/>
<name>A0A7J7NFF5_9MAGN</name>
<dbReference type="Proteomes" id="UP000541444">
    <property type="component" value="Unassembled WGS sequence"/>
</dbReference>
<dbReference type="EMBL" id="JACGCM010000816">
    <property type="protein sequence ID" value="KAF6165730.1"/>
    <property type="molecule type" value="Genomic_DNA"/>
</dbReference>
<proteinExistence type="predicted"/>
<feature type="non-terminal residue" evidence="1">
    <location>
        <position position="1"/>
    </location>
</feature>
<gene>
    <name evidence="1" type="ORF">GIB67_012627</name>
</gene>
<evidence type="ECO:0000313" key="2">
    <source>
        <dbReference type="Proteomes" id="UP000541444"/>
    </source>
</evidence>
<reference evidence="1 2" key="1">
    <citation type="journal article" date="2020" name="IScience">
        <title>Genome Sequencing of the Endangered Kingdonia uniflora (Circaeasteraceae, Ranunculales) Reveals Potential Mechanisms of Evolutionary Specialization.</title>
        <authorList>
            <person name="Sun Y."/>
            <person name="Deng T."/>
            <person name="Zhang A."/>
            <person name="Moore M.J."/>
            <person name="Landis J.B."/>
            <person name="Lin N."/>
            <person name="Zhang H."/>
            <person name="Zhang X."/>
            <person name="Huang J."/>
            <person name="Zhang X."/>
            <person name="Sun H."/>
            <person name="Wang H."/>
        </authorList>
    </citation>
    <scope>NUCLEOTIDE SEQUENCE [LARGE SCALE GENOMIC DNA]</scope>
    <source>
        <strain evidence="1">TB1705</strain>
        <tissue evidence="1">Leaf</tissue>
    </source>
</reference>
<protein>
    <submittedName>
        <fullName evidence="1">Uncharacterized protein</fullName>
    </submittedName>
</protein>